<dbReference type="Proteomes" id="UP000516160">
    <property type="component" value="Chromosome"/>
</dbReference>
<dbReference type="PANTHER" id="PTHR43054">
    <property type="match status" value="1"/>
</dbReference>
<dbReference type="RefSeq" id="WP_213168533.1">
    <property type="nucleotide sequence ID" value="NZ_CP058559.1"/>
</dbReference>
<dbReference type="Gene3D" id="3.40.50.720">
    <property type="entry name" value="NAD(P)-binding Rossmann-like Domain"/>
    <property type="match status" value="1"/>
</dbReference>
<dbReference type="KEGG" id="acae:HYG86_07595"/>
<dbReference type="SUPFAM" id="SSF51735">
    <property type="entry name" value="NAD(P)-binding Rossmann-fold domains"/>
    <property type="match status" value="1"/>
</dbReference>
<dbReference type="Pfam" id="PF01408">
    <property type="entry name" value="GFO_IDH_MocA"/>
    <property type="match status" value="1"/>
</dbReference>
<feature type="domain" description="Gfo/Idh/MocA-like oxidoreductase N-terminal" evidence="1">
    <location>
        <begin position="2"/>
        <end position="119"/>
    </location>
</feature>
<gene>
    <name evidence="3" type="ORF">HYG86_07595</name>
</gene>
<dbReference type="InterPro" id="IPR055170">
    <property type="entry name" value="GFO_IDH_MocA-like_dom"/>
</dbReference>
<evidence type="ECO:0000313" key="3">
    <source>
        <dbReference type="EMBL" id="QNO14659.1"/>
    </source>
</evidence>
<organism evidence="3 4">
    <name type="scientific">Alkalicella caledoniensis</name>
    <dbReference type="NCBI Taxonomy" id="2731377"/>
    <lineage>
        <taxon>Bacteria</taxon>
        <taxon>Bacillati</taxon>
        <taxon>Bacillota</taxon>
        <taxon>Clostridia</taxon>
        <taxon>Eubacteriales</taxon>
        <taxon>Proteinivoracaceae</taxon>
        <taxon>Alkalicella</taxon>
    </lineage>
</organism>
<accession>A0A7G9W7J7</accession>
<dbReference type="AlphaFoldDB" id="A0A7G9W7J7"/>
<evidence type="ECO:0000313" key="4">
    <source>
        <dbReference type="Proteomes" id="UP000516160"/>
    </source>
</evidence>
<dbReference type="GO" id="GO:0000166">
    <property type="term" value="F:nucleotide binding"/>
    <property type="evidence" value="ECO:0007669"/>
    <property type="project" value="InterPro"/>
</dbReference>
<dbReference type="Gene3D" id="3.30.360.10">
    <property type="entry name" value="Dihydrodipicolinate Reductase, domain 2"/>
    <property type="match status" value="1"/>
</dbReference>
<dbReference type="InterPro" id="IPR036291">
    <property type="entry name" value="NAD(P)-bd_dom_sf"/>
</dbReference>
<sequence length="328" mass="36476">MIRFGIIGTNWITEEFLRCANLHGDFKLEAVYSRTDEKAREFALKHKATHVFTDLEEMAKSDVIDAVYIATPNSFHAEQSILFLNNKKHVLCEKPIASNTTELKKMISSATQNNVLLMEAMKSTCLPNFKAIQENLDKAGKVRRYFSSYCQYSSRYDLYKAGKNPNAFNPKFSNGSLMDIGVYCIYPLVALFGVPESITASATILESGVDGAGSITMHYEDMDAIIIHGKITNSYVSSEIQGEAGSIVIDKISRPGSVMVHYKDGSTENIAKDKSEDAMFYEVDEFIRTIKSGKIESGVNTHELALQVMGVLDEVRRLSGIIFPADSK</sequence>
<keyword evidence="4" id="KW-1185">Reference proteome</keyword>
<reference evidence="3 4" key="1">
    <citation type="submission" date="2020-07" db="EMBL/GenBank/DDBJ databases">
        <title>Alkalicella. sp. LB2 genome.</title>
        <authorList>
            <person name="Postec A."/>
            <person name="Quemeneur M."/>
        </authorList>
    </citation>
    <scope>NUCLEOTIDE SEQUENCE [LARGE SCALE GENOMIC DNA]</scope>
    <source>
        <strain evidence="3 4">LB2</strain>
    </source>
</reference>
<dbReference type="Pfam" id="PF22725">
    <property type="entry name" value="GFO_IDH_MocA_C3"/>
    <property type="match status" value="1"/>
</dbReference>
<evidence type="ECO:0000259" key="2">
    <source>
        <dbReference type="Pfam" id="PF22725"/>
    </source>
</evidence>
<evidence type="ECO:0000259" key="1">
    <source>
        <dbReference type="Pfam" id="PF01408"/>
    </source>
</evidence>
<proteinExistence type="predicted"/>
<dbReference type="SUPFAM" id="SSF55347">
    <property type="entry name" value="Glyceraldehyde-3-phosphate dehydrogenase-like, C-terminal domain"/>
    <property type="match status" value="1"/>
</dbReference>
<protein>
    <submittedName>
        <fullName evidence="3">Gfo/Idh/MocA family oxidoreductase</fullName>
    </submittedName>
</protein>
<name>A0A7G9W7J7_ALKCA</name>
<feature type="domain" description="GFO/IDH/MocA-like oxidoreductase" evidence="2">
    <location>
        <begin position="139"/>
        <end position="247"/>
    </location>
</feature>
<dbReference type="PANTHER" id="PTHR43054:SF1">
    <property type="entry name" value="SCYLLO-INOSITOL 2-DEHYDROGENASE (NADP(+)) IOLU"/>
    <property type="match status" value="1"/>
</dbReference>
<dbReference type="InterPro" id="IPR000683">
    <property type="entry name" value="Gfo/Idh/MocA-like_OxRdtase_N"/>
</dbReference>
<dbReference type="EMBL" id="CP058559">
    <property type="protein sequence ID" value="QNO14659.1"/>
    <property type="molecule type" value="Genomic_DNA"/>
</dbReference>